<keyword evidence="3" id="KW-1185">Reference proteome</keyword>
<proteinExistence type="predicted"/>
<dbReference type="OrthoDB" id="7632110at2"/>
<keyword evidence="1" id="KW-0732">Signal</keyword>
<sequence length="156" mass="16160">MLPRISLALSGALAAVMLAGTAAAQDCPSEPAFVPQSAGNRDVAAAATRVERQEWRAAEAFGWRAVEGASSTVQGAAYVNLCAAVAHRSRDQLMAICDAGVAMSEIQWTAHTNRGAARWMEGDLAGAAEDFRAAAELAPDEPAVRHNLALAACAAE</sequence>
<evidence type="ECO:0000313" key="2">
    <source>
        <dbReference type="EMBL" id="TGY88590.1"/>
    </source>
</evidence>
<evidence type="ECO:0008006" key="4">
    <source>
        <dbReference type="Google" id="ProtNLM"/>
    </source>
</evidence>
<dbReference type="RefSeq" id="WP_135996436.1">
    <property type="nucleotide sequence ID" value="NZ_CP071057.1"/>
</dbReference>
<accession>A0A4S2GZA6</accession>
<organism evidence="2 3">
    <name type="scientific">Marinicauda algicola</name>
    <dbReference type="NCBI Taxonomy" id="2029849"/>
    <lineage>
        <taxon>Bacteria</taxon>
        <taxon>Pseudomonadati</taxon>
        <taxon>Pseudomonadota</taxon>
        <taxon>Alphaproteobacteria</taxon>
        <taxon>Maricaulales</taxon>
        <taxon>Maricaulaceae</taxon>
        <taxon>Marinicauda</taxon>
    </lineage>
</organism>
<feature type="signal peptide" evidence="1">
    <location>
        <begin position="1"/>
        <end position="24"/>
    </location>
</feature>
<protein>
    <recommendedName>
        <fullName evidence="4">Tetratricopeptide repeat protein</fullName>
    </recommendedName>
</protein>
<dbReference type="InterPro" id="IPR011990">
    <property type="entry name" value="TPR-like_helical_dom_sf"/>
</dbReference>
<gene>
    <name evidence="2" type="ORF">E5163_12320</name>
</gene>
<reference evidence="2 3" key="1">
    <citation type="journal article" date="2017" name="Int. J. Syst. Evol. Microbiol.">
        <title>Marinicauda algicola sp. nov., isolated from a marine red alga Rhodosorus marinus.</title>
        <authorList>
            <person name="Jeong S.E."/>
            <person name="Jeon S.H."/>
            <person name="Chun B.H."/>
            <person name="Kim D.W."/>
            <person name="Jeon C.O."/>
        </authorList>
    </citation>
    <scope>NUCLEOTIDE SEQUENCE [LARGE SCALE GENOMIC DNA]</scope>
    <source>
        <strain evidence="2 3">JCM 31718</strain>
    </source>
</reference>
<dbReference type="Gene3D" id="1.25.40.10">
    <property type="entry name" value="Tetratricopeptide repeat domain"/>
    <property type="match status" value="1"/>
</dbReference>
<dbReference type="EMBL" id="SRXW01000003">
    <property type="protein sequence ID" value="TGY88590.1"/>
    <property type="molecule type" value="Genomic_DNA"/>
</dbReference>
<comment type="caution">
    <text evidence="2">The sequence shown here is derived from an EMBL/GenBank/DDBJ whole genome shotgun (WGS) entry which is preliminary data.</text>
</comment>
<dbReference type="SUPFAM" id="SSF48452">
    <property type="entry name" value="TPR-like"/>
    <property type="match status" value="1"/>
</dbReference>
<name>A0A4S2GZA6_9PROT</name>
<evidence type="ECO:0000313" key="3">
    <source>
        <dbReference type="Proteomes" id="UP000308054"/>
    </source>
</evidence>
<dbReference type="Proteomes" id="UP000308054">
    <property type="component" value="Unassembled WGS sequence"/>
</dbReference>
<feature type="chain" id="PRO_5020877568" description="Tetratricopeptide repeat protein" evidence="1">
    <location>
        <begin position="25"/>
        <end position="156"/>
    </location>
</feature>
<dbReference type="AlphaFoldDB" id="A0A4S2GZA6"/>
<evidence type="ECO:0000256" key="1">
    <source>
        <dbReference type="SAM" id="SignalP"/>
    </source>
</evidence>